<accession>A0AAD3SEW7</accession>
<feature type="chain" id="PRO_5042071464" description="Pistil-specific extensin-like protein" evidence="2">
    <location>
        <begin position="23"/>
        <end position="168"/>
    </location>
</feature>
<evidence type="ECO:0000256" key="1">
    <source>
        <dbReference type="ARBA" id="ARBA00022729"/>
    </source>
</evidence>
<evidence type="ECO:0000256" key="2">
    <source>
        <dbReference type="SAM" id="SignalP"/>
    </source>
</evidence>
<dbReference type="Proteomes" id="UP001279734">
    <property type="component" value="Unassembled WGS sequence"/>
</dbReference>
<protein>
    <recommendedName>
        <fullName evidence="5">Pistil-specific extensin-like protein</fullName>
    </recommendedName>
</protein>
<keyword evidence="1 2" id="KW-0732">Signal</keyword>
<evidence type="ECO:0008006" key="5">
    <source>
        <dbReference type="Google" id="ProtNLM"/>
    </source>
</evidence>
<dbReference type="AlphaFoldDB" id="A0AAD3SEW7"/>
<proteinExistence type="predicted"/>
<reference evidence="3" key="1">
    <citation type="submission" date="2023-05" db="EMBL/GenBank/DDBJ databases">
        <title>Nepenthes gracilis genome sequencing.</title>
        <authorList>
            <person name="Fukushima K."/>
        </authorList>
    </citation>
    <scope>NUCLEOTIDE SEQUENCE</scope>
    <source>
        <strain evidence="3">SING2019-196</strain>
    </source>
</reference>
<dbReference type="GO" id="GO:0071944">
    <property type="term" value="C:cell periphery"/>
    <property type="evidence" value="ECO:0007669"/>
    <property type="project" value="TreeGrafter"/>
</dbReference>
<dbReference type="PANTHER" id="PTHR33470:SF29">
    <property type="entry name" value="POLLEN OLE E 1 ALLERGEN AND EXTENSIN FAMILY PROTEIN"/>
    <property type="match status" value="1"/>
</dbReference>
<dbReference type="Pfam" id="PF01190">
    <property type="entry name" value="Pollen_Ole_e_1"/>
    <property type="match status" value="1"/>
</dbReference>
<evidence type="ECO:0000313" key="4">
    <source>
        <dbReference type="Proteomes" id="UP001279734"/>
    </source>
</evidence>
<organism evidence="3 4">
    <name type="scientific">Nepenthes gracilis</name>
    <name type="common">Slender pitcher plant</name>
    <dbReference type="NCBI Taxonomy" id="150966"/>
    <lineage>
        <taxon>Eukaryota</taxon>
        <taxon>Viridiplantae</taxon>
        <taxon>Streptophyta</taxon>
        <taxon>Embryophyta</taxon>
        <taxon>Tracheophyta</taxon>
        <taxon>Spermatophyta</taxon>
        <taxon>Magnoliopsida</taxon>
        <taxon>eudicotyledons</taxon>
        <taxon>Gunneridae</taxon>
        <taxon>Pentapetalae</taxon>
        <taxon>Caryophyllales</taxon>
        <taxon>Nepenthaceae</taxon>
        <taxon>Nepenthes</taxon>
    </lineage>
</organism>
<evidence type="ECO:0000313" key="3">
    <source>
        <dbReference type="EMBL" id="GMH09877.1"/>
    </source>
</evidence>
<sequence>MGKMRVIVALLSLSIMAYEADAHFEEAQVMHVGGKVMCQDCTKSWNQWIKGDRPIKGCKVSVTCLDERKRVLYYNSDDTDADGEFDVIISQVVYGKKLKPKDCLVRVVSSPDVACNVATNFGNGRTGVRLRQPNVRYKGMVKYLVGPFYYTTPMCEEPRDPNSAYHYH</sequence>
<gene>
    <name evidence="3" type="ORF">Nepgr_011718</name>
</gene>
<feature type="signal peptide" evidence="2">
    <location>
        <begin position="1"/>
        <end position="22"/>
    </location>
</feature>
<dbReference type="EMBL" id="BSYO01000009">
    <property type="protein sequence ID" value="GMH09877.1"/>
    <property type="molecule type" value="Genomic_DNA"/>
</dbReference>
<dbReference type="PANTHER" id="PTHR33470">
    <property type="entry name" value="OS01G0164075 PROTEIN"/>
    <property type="match status" value="1"/>
</dbReference>
<comment type="caution">
    <text evidence="3">The sequence shown here is derived from an EMBL/GenBank/DDBJ whole genome shotgun (WGS) entry which is preliminary data.</text>
</comment>
<keyword evidence="4" id="KW-1185">Reference proteome</keyword>
<name>A0AAD3SEW7_NEPGR</name>